<gene>
    <name evidence="2" type="ORF">K5P26_13215</name>
</gene>
<feature type="domain" description="PilZ" evidence="1">
    <location>
        <begin position="117"/>
        <end position="197"/>
    </location>
</feature>
<dbReference type="RefSeq" id="WP_222137129.1">
    <property type="nucleotide sequence ID" value="NZ_JAILXK010000002.1"/>
</dbReference>
<name>A0ABS7MGG5_9SPHN</name>
<evidence type="ECO:0000259" key="1">
    <source>
        <dbReference type="Pfam" id="PF07238"/>
    </source>
</evidence>
<sequence>MADDRHDLARSNRFAGAEDRRDTNRYPAAYRIARLKRGSDVGLAHVRNVSDGGMMVYTDMALAPDEKVEIMLSANMLMAGRIVWSERGRYGVAFLETQDAEEIVAALMHEQKAESYRAQRLPVDAEAILATSSQAYPIDLVDISANGAGFRTTHSLEAGQIVELLLPGDDVRRTAVIRWSKGDRGGLWFSIPLDRNALALVRGKGRTH</sequence>
<dbReference type="Pfam" id="PF07238">
    <property type="entry name" value="PilZ"/>
    <property type="match status" value="2"/>
</dbReference>
<organism evidence="2 3">
    <name type="scientific">Sphingopyxis jiangsuensis</name>
    <dbReference type="NCBI Taxonomy" id="2871171"/>
    <lineage>
        <taxon>Bacteria</taxon>
        <taxon>Pseudomonadati</taxon>
        <taxon>Pseudomonadota</taxon>
        <taxon>Alphaproteobacteria</taxon>
        <taxon>Sphingomonadales</taxon>
        <taxon>Sphingomonadaceae</taxon>
        <taxon>Sphingopyxis</taxon>
    </lineage>
</organism>
<reference evidence="2" key="1">
    <citation type="submission" date="2021-08" db="EMBL/GenBank/DDBJ databases">
        <title>Sphingopyxis panaciterrulae sp. nov., isolated from the surface water of the Yellow Sea.</title>
        <authorList>
            <person name="Gao Z."/>
            <person name="Zhang D."/>
            <person name="Zhang A."/>
        </authorList>
    </citation>
    <scope>NUCLEOTIDE SEQUENCE</scope>
    <source>
        <strain evidence="2">XHP0097</strain>
    </source>
</reference>
<comment type="caution">
    <text evidence="2">The sequence shown here is derived from an EMBL/GenBank/DDBJ whole genome shotgun (WGS) entry which is preliminary data.</text>
</comment>
<dbReference type="Gene3D" id="2.40.10.220">
    <property type="entry name" value="predicted glycosyltransferase like domains"/>
    <property type="match status" value="2"/>
</dbReference>
<keyword evidence="3" id="KW-1185">Reference proteome</keyword>
<feature type="domain" description="PilZ" evidence="1">
    <location>
        <begin position="19"/>
        <end position="102"/>
    </location>
</feature>
<proteinExistence type="predicted"/>
<dbReference type="SUPFAM" id="SSF141371">
    <property type="entry name" value="PilZ domain-like"/>
    <property type="match status" value="2"/>
</dbReference>
<evidence type="ECO:0000313" key="2">
    <source>
        <dbReference type="EMBL" id="MBY4638100.1"/>
    </source>
</evidence>
<dbReference type="EMBL" id="JAILXK010000002">
    <property type="protein sequence ID" value="MBY4638100.1"/>
    <property type="molecule type" value="Genomic_DNA"/>
</dbReference>
<dbReference type="Proteomes" id="UP001166571">
    <property type="component" value="Unassembled WGS sequence"/>
</dbReference>
<evidence type="ECO:0000313" key="3">
    <source>
        <dbReference type="Proteomes" id="UP001166571"/>
    </source>
</evidence>
<dbReference type="InterPro" id="IPR009875">
    <property type="entry name" value="PilZ_domain"/>
</dbReference>
<protein>
    <submittedName>
        <fullName evidence="2">PilZ domain-containing protein</fullName>
    </submittedName>
</protein>
<accession>A0ABS7MGG5</accession>